<comment type="caution">
    <text evidence="2">The sequence shown here is derived from an EMBL/GenBank/DDBJ whole genome shotgun (WGS) entry which is preliminary data.</text>
</comment>
<feature type="region of interest" description="Disordered" evidence="1">
    <location>
        <begin position="119"/>
        <end position="140"/>
    </location>
</feature>
<evidence type="ECO:0000313" key="2">
    <source>
        <dbReference type="EMBL" id="MBB1258344.1"/>
    </source>
</evidence>
<proteinExistence type="predicted"/>
<evidence type="ECO:0000256" key="1">
    <source>
        <dbReference type="SAM" id="MobiDB-lite"/>
    </source>
</evidence>
<dbReference type="Proteomes" id="UP000517765">
    <property type="component" value="Unassembled WGS sequence"/>
</dbReference>
<accession>A0A7W3WTS0</accession>
<gene>
    <name evidence="2" type="ORF">H3147_05805</name>
</gene>
<reference evidence="3" key="1">
    <citation type="submission" date="2020-05" db="EMBL/GenBank/DDBJ databases">
        <title>Classification of alakaliphilic streptomycetes isolated from an alkaline soil next to Lonar Crater, India and a proposal for the recognition of Streptomyces alkaliterrae sp. nov.</title>
        <authorList>
            <person name="Golinska P."/>
        </authorList>
    </citation>
    <scope>NUCLEOTIDE SEQUENCE [LARGE SCALE GENOMIC DNA]</scope>
    <source>
        <strain evidence="3">OF8</strain>
    </source>
</reference>
<dbReference type="SUPFAM" id="SSF52540">
    <property type="entry name" value="P-loop containing nucleoside triphosphate hydrolases"/>
    <property type="match status" value="1"/>
</dbReference>
<feature type="compositionally biased region" description="Gly residues" evidence="1">
    <location>
        <begin position="123"/>
        <end position="132"/>
    </location>
</feature>
<name>A0A7W3WTS0_9ACTN</name>
<evidence type="ECO:0008006" key="4">
    <source>
        <dbReference type="Google" id="ProtNLM"/>
    </source>
</evidence>
<organism evidence="2 3">
    <name type="scientific">Streptomyces alkaliterrae</name>
    <dbReference type="NCBI Taxonomy" id="2213162"/>
    <lineage>
        <taxon>Bacteria</taxon>
        <taxon>Bacillati</taxon>
        <taxon>Actinomycetota</taxon>
        <taxon>Actinomycetes</taxon>
        <taxon>Kitasatosporales</taxon>
        <taxon>Streptomycetaceae</taxon>
        <taxon>Streptomyces</taxon>
    </lineage>
</organism>
<protein>
    <recommendedName>
        <fullName evidence="4">ATP/GTP-binding protein</fullName>
    </recommendedName>
</protein>
<sequence>MSAMLSKAWSVRGRRAGGKEVAGRRLYTARAELVLALPAHRPLAGAVVKPDPLQLVAAAMAQVDSARGESAEVVIDLVPISGDEVAARRRRLVRRGQRRGRAAYGEALGPGGGSAWEAVSQGLSGGSAGRGSAGRRPPAQRADLAEAVGKFVPGAKTVFGVQVLVRTVATHPARARARLHQVVAALEVGRGENRWRPVGPRRGVWRPYSNVWWRRWSFDRRFASGEVARWRRQWVTTGEIAAWLKPPSRWCSATNVKRCGGVLPPAPAELPTFTGQSGMVPLGRAASADGQRRLVAVPRKDVLFLAIYGRSGFGKTELALFQMICAAYDGVGVWMLDPHGAALKRARPYLAHPAVNARLWDIDLGVAGGGDMMAAWNPLSMEGRSLDDVPLVTGAVAGAIAAAQGWGDGAPRAYTIVSHAVQALTHLAWQMCRDGRPELQPTLFQVSTLLLDEQWRQAVVGRLPPKMRRWWRTVFPQHASDSVPVVTRLMDQLELSQAARAFLGSPRSTYNARVAMDAQRVVLLRPTGTGGADKLLQSMLIFDLFLAGLSREGADPASLRTMMAWVDELTAVDGAGRGAIAAILEQLRKYEVRFGALTQMALRLSEETRAALMQNQSLLVASGADADEAAFIAKRLPGLDPQTLVTLPKWQYVVSTMLHGRRTAPFRVQGVAVDQVLADYYNPGGLAEQSAAVDTNLRRRPVREIIAALEEHDDAILEYLCSARPGEDQPPVPVLTSGSGGRP</sequence>
<dbReference type="InterPro" id="IPR027417">
    <property type="entry name" value="P-loop_NTPase"/>
</dbReference>
<dbReference type="EMBL" id="JABJXA010000021">
    <property type="protein sequence ID" value="MBB1258344.1"/>
    <property type="molecule type" value="Genomic_DNA"/>
</dbReference>
<dbReference type="AlphaFoldDB" id="A0A7W3WTS0"/>
<evidence type="ECO:0000313" key="3">
    <source>
        <dbReference type="Proteomes" id="UP000517765"/>
    </source>
</evidence>